<evidence type="ECO:0000259" key="2">
    <source>
        <dbReference type="Pfam" id="PF03749"/>
    </source>
</evidence>
<comment type="similarity">
    <text evidence="1">Belongs to the SfsA family.</text>
</comment>
<dbReference type="InterPro" id="IPR040452">
    <property type="entry name" value="SfsA_C"/>
</dbReference>
<dbReference type="Gene3D" id="3.40.1350.60">
    <property type="match status" value="1"/>
</dbReference>
<dbReference type="Pfam" id="PF03749">
    <property type="entry name" value="SfsA"/>
    <property type="match status" value="1"/>
</dbReference>
<dbReference type="HAMAP" id="MF_00095">
    <property type="entry name" value="SfsA"/>
    <property type="match status" value="1"/>
</dbReference>
<protein>
    <recommendedName>
        <fullName evidence="1">Sugar fermentation stimulation protein homolog</fullName>
    </recommendedName>
</protein>
<dbReference type="Gene3D" id="2.40.50.580">
    <property type="match status" value="1"/>
</dbReference>
<evidence type="ECO:0000313" key="4">
    <source>
        <dbReference type="EMBL" id="MBK1726756.1"/>
    </source>
</evidence>
<dbReference type="Pfam" id="PF17746">
    <property type="entry name" value="SfsA_N"/>
    <property type="match status" value="1"/>
</dbReference>
<reference evidence="4 5" key="1">
    <citation type="journal article" date="2020" name="Microorganisms">
        <title>Osmotic Adaptation and Compatible Solute Biosynthesis of Phototrophic Bacteria as Revealed from Genome Analyses.</title>
        <authorList>
            <person name="Imhoff J.F."/>
            <person name="Rahn T."/>
            <person name="Kunzel S."/>
            <person name="Keller A."/>
            <person name="Neulinger S.C."/>
        </authorList>
    </citation>
    <scope>NUCLEOTIDE SEQUENCE [LARGE SCALE GENOMIC DNA]</scope>
    <source>
        <strain evidence="4 5">DSM 15116</strain>
    </source>
</reference>
<evidence type="ECO:0000259" key="3">
    <source>
        <dbReference type="Pfam" id="PF17746"/>
    </source>
</evidence>
<dbReference type="PANTHER" id="PTHR30545">
    <property type="entry name" value="SUGAR FERMENTATION STIMULATION PROTEIN A"/>
    <property type="match status" value="1"/>
</dbReference>
<sequence>MEFEAPLREVRLLRRYRRFLADVEDEHGRQWTVHCPNTGSMLGCAEPGSRIWLSRSDRPGRKYADTWELVEAADGVLVGVHTGRANALVAEAIDAGCLPGLDGYRRRRREAAVPGAPMRADWLLEGHERGEPPCFLEVKNVTAAVAADGVALFPDAVTERGRRHLAVLAERAAAGGRAALVFCVQRTDVTEVRPAASIDPRYAEALRAAAEAGVAIRAVRLRPSPAGIFPDRPLPVRCAGDGSA</sequence>
<gene>
    <name evidence="1 4" type="primary">sfsA</name>
    <name evidence="4" type="ORF">CKO13_06920</name>
</gene>
<feature type="domain" description="Sugar fermentation stimulation protein C-terminal" evidence="2">
    <location>
        <begin position="84"/>
        <end position="225"/>
    </location>
</feature>
<dbReference type="NCBIfam" id="TIGR00230">
    <property type="entry name" value="sfsA"/>
    <property type="match status" value="1"/>
</dbReference>
<evidence type="ECO:0000313" key="5">
    <source>
        <dbReference type="Proteomes" id="UP000738126"/>
    </source>
</evidence>
<accession>A0ABS1E4T3</accession>
<dbReference type="EMBL" id="NRSH01000065">
    <property type="protein sequence ID" value="MBK1726756.1"/>
    <property type="molecule type" value="Genomic_DNA"/>
</dbReference>
<organism evidence="4 5">
    <name type="scientific">Halorhodospira neutriphila</name>
    <dbReference type="NCBI Taxonomy" id="168379"/>
    <lineage>
        <taxon>Bacteria</taxon>
        <taxon>Pseudomonadati</taxon>
        <taxon>Pseudomonadota</taxon>
        <taxon>Gammaproteobacteria</taxon>
        <taxon>Chromatiales</taxon>
        <taxon>Ectothiorhodospiraceae</taxon>
        <taxon>Halorhodospira</taxon>
    </lineage>
</organism>
<dbReference type="Proteomes" id="UP000738126">
    <property type="component" value="Unassembled WGS sequence"/>
</dbReference>
<evidence type="ECO:0000256" key="1">
    <source>
        <dbReference type="HAMAP-Rule" id="MF_00095"/>
    </source>
</evidence>
<dbReference type="InterPro" id="IPR041465">
    <property type="entry name" value="SfsA_N"/>
</dbReference>
<dbReference type="RefSeq" id="WP_200258566.1">
    <property type="nucleotide sequence ID" value="NZ_NRSH01000065.1"/>
</dbReference>
<name>A0ABS1E4T3_9GAMM</name>
<dbReference type="InterPro" id="IPR005224">
    <property type="entry name" value="SfsA"/>
</dbReference>
<proteinExistence type="inferred from homology"/>
<comment type="caution">
    <text evidence="4">The sequence shown here is derived from an EMBL/GenBank/DDBJ whole genome shotgun (WGS) entry which is preliminary data.</text>
</comment>
<dbReference type="CDD" id="cd22359">
    <property type="entry name" value="SfsA-like_bacterial"/>
    <property type="match status" value="1"/>
</dbReference>
<feature type="domain" description="SfsA N-terminal OB" evidence="3">
    <location>
        <begin position="13"/>
        <end position="80"/>
    </location>
</feature>
<keyword evidence="5" id="KW-1185">Reference proteome</keyword>
<dbReference type="PANTHER" id="PTHR30545:SF2">
    <property type="entry name" value="SUGAR FERMENTATION STIMULATION PROTEIN A"/>
    <property type="match status" value="1"/>
</dbReference>